<dbReference type="Proteomes" id="UP001652623">
    <property type="component" value="Chromosome 9"/>
</dbReference>
<proteinExistence type="predicted"/>
<evidence type="ECO:0000313" key="2">
    <source>
        <dbReference type="Proteomes" id="UP001652623"/>
    </source>
</evidence>
<accession>A0ABM3ZRR5</accession>
<keyword evidence="2" id="KW-1185">Reference proteome</keyword>
<dbReference type="GeneID" id="132799386"/>
<dbReference type="InterPro" id="IPR013103">
    <property type="entry name" value="RVT_2"/>
</dbReference>
<name>A0ABM3ZRR5_ZIZJJ</name>
<organism evidence="2 3">
    <name type="scientific">Ziziphus jujuba</name>
    <name type="common">Chinese jujube</name>
    <name type="synonym">Ziziphus sativa</name>
    <dbReference type="NCBI Taxonomy" id="326968"/>
    <lineage>
        <taxon>Eukaryota</taxon>
        <taxon>Viridiplantae</taxon>
        <taxon>Streptophyta</taxon>
        <taxon>Embryophyta</taxon>
        <taxon>Tracheophyta</taxon>
        <taxon>Spermatophyta</taxon>
        <taxon>Magnoliopsida</taxon>
        <taxon>eudicotyledons</taxon>
        <taxon>Gunneridae</taxon>
        <taxon>Pentapetalae</taxon>
        <taxon>rosids</taxon>
        <taxon>fabids</taxon>
        <taxon>Rosales</taxon>
        <taxon>Rhamnaceae</taxon>
        <taxon>Paliureae</taxon>
        <taxon>Ziziphus</taxon>
    </lineage>
</organism>
<dbReference type="Pfam" id="PF07727">
    <property type="entry name" value="RVT_2"/>
    <property type="match status" value="1"/>
</dbReference>
<dbReference type="PANTHER" id="PTHR11439:SF524">
    <property type="entry name" value="RNA-DIRECTED DNA POLYMERASE, PROTEIN KINASE RLK-PELLE-DLSV FAMILY"/>
    <property type="match status" value="1"/>
</dbReference>
<feature type="domain" description="Reverse transcriptase Ty1/copia-type" evidence="1">
    <location>
        <begin position="20"/>
        <end position="90"/>
    </location>
</feature>
<dbReference type="PANTHER" id="PTHR11439">
    <property type="entry name" value="GAG-POL-RELATED RETROTRANSPOSON"/>
    <property type="match status" value="1"/>
</dbReference>
<evidence type="ECO:0000259" key="1">
    <source>
        <dbReference type="Pfam" id="PF07727"/>
    </source>
</evidence>
<sequence length="152" mass="16967">MRLNTVDRDWRFDWALAGTVTSGSNTSLLAALVTRLNTEFALKDLGSLCYFLGIEALPFSGGLFLSQTKYAHDLLQLANLLGAAPMATPISVKQTFHSQDHLPVNATEYRSLVGALQYLTFTRPDIQQAVNHVCQHFQTLPQQHLRVVKRIL</sequence>
<dbReference type="RefSeq" id="XP_060667174.1">
    <property type="nucleotide sequence ID" value="XM_060811191.1"/>
</dbReference>
<gene>
    <name evidence="3" type="primary">LOC132799386</name>
</gene>
<protein>
    <submittedName>
        <fullName evidence="3">Uncharacterized mitochondrial protein AtMg00810-like</fullName>
    </submittedName>
</protein>
<evidence type="ECO:0000313" key="3">
    <source>
        <dbReference type="RefSeq" id="XP_060667174.1"/>
    </source>
</evidence>
<reference evidence="3" key="1">
    <citation type="submission" date="2025-08" db="UniProtKB">
        <authorList>
            <consortium name="RefSeq"/>
        </authorList>
    </citation>
    <scope>IDENTIFICATION</scope>
    <source>
        <tissue evidence="3">Seedling</tissue>
    </source>
</reference>